<protein>
    <recommendedName>
        <fullName evidence="11 12">DNA ligase</fullName>
        <ecNumber evidence="11 12">6.5.1.2</ecNumber>
    </recommendedName>
    <alternativeName>
        <fullName evidence="11">Polydeoxyribonucleotide synthase [NAD(+)]</fullName>
    </alternativeName>
</protein>
<evidence type="ECO:0000313" key="14">
    <source>
        <dbReference type="EMBL" id="MFD0763967.1"/>
    </source>
</evidence>
<dbReference type="Gene3D" id="1.10.150.20">
    <property type="entry name" value="5' to 3' exonuclease, C-terminal subdomain"/>
    <property type="match status" value="2"/>
</dbReference>
<keyword evidence="15" id="KW-1185">Reference proteome</keyword>
<dbReference type="InterPro" id="IPR013839">
    <property type="entry name" value="DNAligase_adenylation"/>
</dbReference>
<dbReference type="Proteomes" id="UP001597073">
    <property type="component" value="Unassembled WGS sequence"/>
</dbReference>
<evidence type="ECO:0000259" key="13">
    <source>
        <dbReference type="PROSITE" id="PS50172"/>
    </source>
</evidence>
<dbReference type="NCBIfam" id="NF005932">
    <property type="entry name" value="PRK07956.1"/>
    <property type="match status" value="1"/>
</dbReference>
<feature type="binding site" evidence="11">
    <location>
        <position position="288"/>
    </location>
    <ligand>
        <name>NAD(+)</name>
        <dbReference type="ChEBI" id="CHEBI:57540"/>
    </ligand>
</feature>
<evidence type="ECO:0000256" key="10">
    <source>
        <dbReference type="ARBA" id="ARBA00034005"/>
    </source>
</evidence>
<feature type="binding site" evidence="11">
    <location>
        <position position="410"/>
    </location>
    <ligand>
        <name>Zn(2+)</name>
        <dbReference type="ChEBI" id="CHEBI:29105"/>
    </ligand>
</feature>
<dbReference type="Pfam" id="PF03119">
    <property type="entry name" value="DNA_ligase_ZBD"/>
    <property type="match status" value="1"/>
</dbReference>
<keyword evidence="9 11" id="KW-0234">DNA repair</keyword>
<keyword evidence="5 11" id="KW-0227">DNA damage</keyword>
<dbReference type="Pfam" id="PF03120">
    <property type="entry name" value="OB_DNA_ligase"/>
    <property type="match status" value="1"/>
</dbReference>
<evidence type="ECO:0000256" key="12">
    <source>
        <dbReference type="RuleBase" id="RU000618"/>
    </source>
</evidence>
<dbReference type="Pfam" id="PF01653">
    <property type="entry name" value="DNA_ligase_aden"/>
    <property type="match status" value="1"/>
</dbReference>
<comment type="similarity">
    <text evidence="11">Belongs to the NAD-dependent DNA ligase family. LigA subfamily.</text>
</comment>
<dbReference type="InterPro" id="IPR010994">
    <property type="entry name" value="RuvA_2-like"/>
</dbReference>
<gene>
    <name evidence="11 14" type="primary">ligA</name>
    <name evidence="14" type="ORF">ACFQZI_03840</name>
</gene>
<reference evidence="15" key="1">
    <citation type="journal article" date="2019" name="Int. J. Syst. Evol. Microbiol.">
        <title>The Global Catalogue of Microorganisms (GCM) 10K type strain sequencing project: providing services to taxonomists for standard genome sequencing and annotation.</title>
        <authorList>
            <consortium name="The Broad Institute Genomics Platform"/>
            <consortium name="The Broad Institute Genome Sequencing Center for Infectious Disease"/>
            <person name="Wu L."/>
            <person name="Ma J."/>
        </authorList>
    </citation>
    <scope>NUCLEOTIDE SEQUENCE [LARGE SCALE GENOMIC DNA]</scope>
    <source>
        <strain evidence="15">CCUG 60742</strain>
    </source>
</reference>
<evidence type="ECO:0000256" key="8">
    <source>
        <dbReference type="ARBA" id="ARBA00023027"/>
    </source>
</evidence>
<comment type="caution">
    <text evidence="14">The sequence shown here is derived from an EMBL/GenBank/DDBJ whole genome shotgun (WGS) entry which is preliminary data.</text>
</comment>
<feature type="binding site" evidence="11">
    <location>
        <position position="173"/>
    </location>
    <ligand>
        <name>NAD(+)</name>
        <dbReference type="ChEBI" id="CHEBI:57540"/>
    </ligand>
</feature>
<feature type="binding site" evidence="11">
    <location>
        <position position="425"/>
    </location>
    <ligand>
        <name>Zn(2+)</name>
        <dbReference type="ChEBI" id="CHEBI:29105"/>
    </ligand>
</feature>
<dbReference type="InterPro" id="IPR001357">
    <property type="entry name" value="BRCT_dom"/>
</dbReference>
<comment type="function">
    <text evidence="1 11">DNA ligase that catalyzes the formation of phosphodiester linkages between 5'-phosphoryl and 3'-hydroxyl groups in double-stranded DNA using NAD as a coenzyme and as the energy source for the reaction. It is essential for DNA replication and repair of damaged DNA.</text>
</comment>
<dbReference type="Pfam" id="PF12826">
    <property type="entry name" value="HHH_2"/>
    <property type="match status" value="1"/>
</dbReference>
<sequence>MSPTEAKDQIKALTAELRQHTYNYYVLAMPTISDYDFDQKLEQLSKLEKQFPEFLDPESPTQVVGGEVTKEFVTVKHRWPMLSLGNTYNEQELIDFDQRIRKAIGDNFEYVCELKFDGLSMSLTYENGKLARAVTRGDGTQGDEVTTNVRTIHTIPKKLEKGDYPDLFEIRGEVFMHLKAFERLNKERVDNGEVPYANPRNFASGTMKLQDSAEVARRPLDCFLYGLYTEKTLFKTHWESLEAVKSWGFHVDDHSRLVSDINGVLEFINHWDTERHHLSYDIDGIVIKVNNYSQQQELGFTAKSPRWAISYKFKAERVETELLAVTYQVGRTGAVTPVANLKPVLLAGTTVKRATLHNADEITERLKLHEHDTVFVEKGGEIIPKIISVNLNKRQPGAKAIEYVTHCPACNTKLLRTEGEAAWYCPNDEGCPPQIVGKMQHYIGRKAMNIDGLGDETIETLYRRDFIKRISDIYILYQLANELKQLGRFGEKSINNMLDGIEKSKQQPFEKVLFGLGIRYVGETVARKLVAHFKTIDNLMAATTEELTAAEEIGSRIAESITEYFADESHREEIEKLRAAGLQFIAEEKEVTLASDKLSGQNFIISGTFEKYSRDELKDIIEQNGGKILSSISAKLNYLVAGENMGPAKLEKANKLNIPIISDEELLAMLS</sequence>
<dbReference type="InterPro" id="IPR018239">
    <property type="entry name" value="DNA_ligase_AS"/>
</dbReference>
<dbReference type="SUPFAM" id="SSF56091">
    <property type="entry name" value="DNA ligase/mRNA capping enzyme, catalytic domain"/>
    <property type="match status" value="1"/>
</dbReference>
<dbReference type="Gene3D" id="2.40.50.140">
    <property type="entry name" value="Nucleic acid-binding proteins"/>
    <property type="match status" value="1"/>
</dbReference>
<feature type="active site" description="N6-AMP-lysine intermediate" evidence="11">
    <location>
        <position position="115"/>
    </location>
</feature>
<dbReference type="PROSITE" id="PS01055">
    <property type="entry name" value="DNA_LIGASE_N1"/>
    <property type="match status" value="1"/>
</dbReference>
<dbReference type="InterPro" id="IPR001679">
    <property type="entry name" value="DNA_ligase"/>
</dbReference>
<accession>A0ABW2ZBF3</accession>
<dbReference type="NCBIfam" id="TIGR00575">
    <property type="entry name" value="dnlj"/>
    <property type="match status" value="1"/>
</dbReference>
<keyword evidence="4 11" id="KW-0479">Metal-binding</keyword>
<evidence type="ECO:0000256" key="2">
    <source>
        <dbReference type="ARBA" id="ARBA00022598"/>
    </source>
</evidence>
<dbReference type="RefSeq" id="WP_377138639.1">
    <property type="nucleotide sequence ID" value="NZ_JBHTIA010000003.1"/>
</dbReference>
<feature type="binding site" evidence="11">
    <location>
        <begin position="34"/>
        <end position="38"/>
    </location>
    <ligand>
        <name>NAD(+)</name>
        <dbReference type="ChEBI" id="CHEBI:57540"/>
    </ligand>
</feature>
<dbReference type="EC" id="6.5.1.2" evidence="11 12"/>
<dbReference type="SUPFAM" id="SSF50249">
    <property type="entry name" value="Nucleic acid-binding proteins"/>
    <property type="match status" value="1"/>
</dbReference>
<organism evidence="14 15">
    <name type="scientific">Mucilaginibacter lutimaris</name>
    <dbReference type="NCBI Taxonomy" id="931629"/>
    <lineage>
        <taxon>Bacteria</taxon>
        <taxon>Pseudomonadati</taxon>
        <taxon>Bacteroidota</taxon>
        <taxon>Sphingobacteriia</taxon>
        <taxon>Sphingobacteriales</taxon>
        <taxon>Sphingobacteriaceae</taxon>
        <taxon>Mucilaginibacter</taxon>
    </lineage>
</organism>
<dbReference type="Gene3D" id="3.30.470.30">
    <property type="entry name" value="DNA ligase/mRNA capping enzyme"/>
    <property type="match status" value="1"/>
</dbReference>
<comment type="cofactor">
    <cofactor evidence="11">
        <name>Mg(2+)</name>
        <dbReference type="ChEBI" id="CHEBI:18420"/>
    </cofactor>
    <cofactor evidence="11">
        <name>Mn(2+)</name>
        <dbReference type="ChEBI" id="CHEBI:29035"/>
    </cofactor>
</comment>
<dbReference type="Gene3D" id="6.20.10.30">
    <property type="match status" value="1"/>
</dbReference>
<keyword evidence="6 11" id="KW-0862">Zinc</keyword>
<dbReference type="GO" id="GO:0003911">
    <property type="term" value="F:DNA ligase (NAD+) activity"/>
    <property type="evidence" value="ECO:0007669"/>
    <property type="project" value="UniProtKB-EC"/>
</dbReference>
<name>A0ABW2ZBF3_9SPHI</name>
<dbReference type="PANTHER" id="PTHR23389">
    <property type="entry name" value="CHROMOSOME TRANSMISSION FIDELITY FACTOR 18"/>
    <property type="match status" value="1"/>
</dbReference>
<dbReference type="InterPro" id="IPR041663">
    <property type="entry name" value="DisA/LigA_HHH"/>
</dbReference>
<dbReference type="PIRSF" id="PIRSF001604">
    <property type="entry name" value="LigA"/>
    <property type="match status" value="1"/>
</dbReference>
<feature type="binding site" evidence="11">
    <location>
        <position position="407"/>
    </location>
    <ligand>
        <name>Zn(2+)</name>
        <dbReference type="ChEBI" id="CHEBI:29105"/>
    </ligand>
</feature>
<feature type="binding site" evidence="11">
    <location>
        <position position="136"/>
    </location>
    <ligand>
        <name>NAD(+)</name>
        <dbReference type="ChEBI" id="CHEBI:57540"/>
    </ligand>
</feature>
<dbReference type="InterPro" id="IPR003583">
    <property type="entry name" value="Hlx-hairpin-Hlx_DNA-bd_motif"/>
</dbReference>
<keyword evidence="11" id="KW-0464">Manganese</keyword>
<comment type="catalytic activity">
    <reaction evidence="10 11 12">
        <text>NAD(+) + (deoxyribonucleotide)n-3'-hydroxyl + 5'-phospho-(deoxyribonucleotide)m = (deoxyribonucleotide)n+m + AMP + beta-nicotinamide D-nucleotide.</text>
        <dbReference type="EC" id="6.5.1.2"/>
    </reaction>
</comment>
<evidence type="ECO:0000256" key="5">
    <source>
        <dbReference type="ARBA" id="ARBA00022763"/>
    </source>
</evidence>
<dbReference type="InterPro" id="IPR012340">
    <property type="entry name" value="NA-bd_OB-fold"/>
</dbReference>
<dbReference type="EMBL" id="JBHTIA010000003">
    <property type="protein sequence ID" value="MFD0763967.1"/>
    <property type="molecule type" value="Genomic_DNA"/>
</dbReference>
<evidence type="ECO:0000313" key="15">
    <source>
        <dbReference type="Proteomes" id="UP001597073"/>
    </source>
</evidence>
<keyword evidence="8 11" id="KW-0520">NAD</keyword>
<evidence type="ECO:0000256" key="1">
    <source>
        <dbReference type="ARBA" id="ARBA00004067"/>
    </source>
</evidence>
<dbReference type="SUPFAM" id="SSF52113">
    <property type="entry name" value="BRCT domain"/>
    <property type="match status" value="1"/>
</dbReference>
<keyword evidence="3 11" id="KW-0235">DNA replication</keyword>
<evidence type="ECO:0000256" key="6">
    <source>
        <dbReference type="ARBA" id="ARBA00022833"/>
    </source>
</evidence>
<dbReference type="SMART" id="SM00532">
    <property type="entry name" value="LIGANc"/>
    <property type="match status" value="1"/>
</dbReference>
<evidence type="ECO:0000256" key="7">
    <source>
        <dbReference type="ARBA" id="ARBA00022842"/>
    </source>
</evidence>
<dbReference type="InterPro" id="IPR033136">
    <property type="entry name" value="DNA_ligase_CS"/>
</dbReference>
<dbReference type="Pfam" id="PF00533">
    <property type="entry name" value="BRCT"/>
    <property type="match status" value="1"/>
</dbReference>
<feature type="binding site" evidence="11">
    <location>
        <position position="431"/>
    </location>
    <ligand>
        <name>Zn(2+)</name>
        <dbReference type="ChEBI" id="CHEBI:29105"/>
    </ligand>
</feature>
<dbReference type="SMART" id="SM00278">
    <property type="entry name" value="HhH1"/>
    <property type="match status" value="3"/>
</dbReference>
<feature type="binding site" evidence="11">
    <location>
        <begin position="83"/>
        <end position="84"/>
    </location>
    <ligand>
        <name>NAD(+)</name>
        <dbReference type="ChEBI" id="CHEBI:57540"/>
    </ligand>
</feature>
<evidence type="ECO:0000256" key="11">
    <source>
        <dbReference type="HAMAP-Rule" id="MF_01588"/>
    </source>
</evidence>
<dbReference type="SUPFAM" id="SSF47781">
    <property type="entry name" value="RuvA domain 2-like"/>
    <property type="match status" value="1"/>
</dbReference>
<dbReference type="PROSITE" id="PS50172">
    <property type="entry name" value="BRCT"/>
    <property type="match status" value="1"/>
</dbReference>
<dbReference type="InterPro" id="IPR004150">
    <property type="entry name" value="NAD_DNA_ligase_OB"/>
</dbReference>
<dbReference type="InterPro" id="IPR013840">
    <property type="entry name" value="DNAligase_N"/>
</dbReference>
<evidence type="ECO:0000256" key="4">
    <source>
        <dbReference type="ARBA" id="ARBA00022723"/>
    </source>
</evidence>
<dbReference type="HAMAP" id="MF_01588">
    <property type="entry name" value="DNA_ligase_A"/>
    <property type="match status" value="1"/>
</dbReference>
<dbReference type="CDD" id="cd00114">
    <property type="entry name" value="LIGANc"/>
    <property type="match status" value="1"/>
</dbReference>
<dbReference type="Gene3D" id="1.10.287.610">
    <property type="entry name" value="Helix hairpin bin"/>
    <property type="match status" value="1"/>
</dbReference>
<dbReference type="InterPro" id="IPR036420">
    <property type="entry name" value="BRCT_dom_sf"/>
</dbReference>
<dbReference type="PANTHER" id="PTHR23389:SF9">
    <property type="entry name" value="DNA LIGASE"/>
    <property type="match status" value="1"/>
</dbReference>
<dbReference type="InterPro" id="IPR004149">
    <property type="entry name" value="Znf_DNAligase_C4"/>
</dbReference>
<dbReference type="SMART" id="SM00292">
    <property type="entry name" value="BRCT"/>
    <property type="match status" value="1"/>
</dbReference>
<feature type="binding site" evidence="11">
    <location>
        <position position="312"/>
    </location>
    <ligand>
        <name>NAD(+)</name>
        <dbReference type="ChEBI" id="CHEBI:57540"/>
    </ligand>
</feature>
<dbReference type="CDD" id="cd17748">
    <property type="entry name" value="BRCT_DNA_ligase_like"/>
    <property type="match status" value="1"/>
</dbReference>
<keyword evidence="2 11" id="KW-0436">Ligase</keyword>
<keyword evidence="7 11" id="KW-0460">Magnesium</keyword>
<proteinExistence type="inferred from homology"/>
<dbReference type="PROSITE" id="PS01056">
    <property type="entry name" value="DNA_LIGASE_N2"/>
    <property type="match status" value="1"/>
</dbReference>
<evidence type="ECO:0000256" key="9">
    <source>
        <dbReference type="ARBA" id="ARBA00023204"/>
    </source>
</evidence>
<feature type="domain" description="BRCT" evidence="13">
    <location>
        <begin position="593"/>
        <end position="671"/>
    </location>
</feature>
<evidence type="ECO:0000256" key="3">
    <source>
        <dbReference type="ARBA" id="ARBA00022705"/>
    </source>
</evidence>
<feature type="binding site" evidence="11">
    <location>
        <position position="113"/>
    </location>
    <ligand>
        <name>NAD(+)</name>
        <dbReference type="ChEBI" id="CHEBI:57540"/>
    </ligand>
</feature>
<dbReference type="Gene3D" id="3.40.50.10190">
    <property type="entry name" value="BRCT domain"/>
    <property type="match status" value="1"/>
</dbReference>